<dbReference type="Proteomes" id="UP000437575">
    <property type="component" value="Unassembled WGS sequence"/>
</dbReference>
<dbReference type="EMBL" id="NBEB01000063">
    <property type="protein sequence ID" value="OQQ82852.1"/>
    <property type="molecule type" value="Genomic_DNA"/>
</dbReference>
<evidence type="ECO:0000313" key="15">
    <source>
        <dbReference type="EMBL" id="MSE04764.1"/>
    </source>
</evidence>
<dbReference type="InterPro" id="IPR024528">
    <property type="entry name" value="ThrE_2"/>
</dbReference>
<keyword evidence="4 8" id="KW-0812">Transmembrane</keyword>
<dbReference type="GO" id="GO:0015744">
    <property type="term" value="P:succinate transport"/>
    <property type="evidence" value="ECO:0007669"/>
    <property type="project" value="TreeGrafter"/>
</dbReference>
<evidence type="ECO:0000313" key="19">
    <source>
        <dbReference type="EMBL" id="OUN19684.1"/>
    </source>
</evidence>
<evidence type="ECO:0000256" key="6">
    <source>
        <dbReference type="ARBA" id="ARBA00023136"/>
    </source>
</evidence>
<dbReference type="Proteomes" id="UP001174888">
    <property type="component" value="Unassembled WGS sequence"/>
</dbReference>
<reference evidence="28 29" key="7">
    <citation type="submission" date="2019-11" db="EMBL/GenBank/DDBJ databases">
        <title>Draft Genome Sequence of Plant Growth-Promoting Rhizosphere-Associated Bacteria.</title>
        <authorList>
            <person name="Vasilyev I.Y."/>
            <person name="Radchenko V."/>
            <person name="Ilnitskaya E.V."/>
        </authorList>
    </citation>
    <scope>NUCLEOTIDE SEQUENCE [LARGE SCALE GENOMIC DNA]</scope>
    <source>
        <strain evidence="16 29">VRA_01-1sq_f</strain>
        <strain evidence="15 28">VRA_1sq_f</strain>
    </source>
</reference>
<dbReference type="Proteomes" id="UP000759256">
    <property type="component" value="Unassembled WGS sequence"/>
</dbReference>
<dbReference type="Pfam" id="PF12821">
    <property type="entry name" value="ThrE_2"/>
    <property type="match status" value="1"/>
</dbReference>
<dbReference type="PANTHER" id="PTHR34390:SF1">
    <property type="entry name" value="SUCCINATE TRANSPORTER SUBUNIT YJJB-RELATED"/>
    <property type="match status" value="1"/>
</dbReference>
<evidence type="ECO:0000256" key="1">
    <source>
        <dbReference type="ARBA" id="ARBA00004651"/>
    </source>
</evidence>
<evidence type="ECO:0000313" key="28">
    <source>
        <dbReference type="Proteomes" id="UP000437575"/>
    </source>
</evidence>
<evidence type="ECO:0000256" key="5">
    <source>
        <dbReference type="ARBA" id="ARBA00022989"/>
    </source>
</evidence>
<evidence type="ECO:0000313" key="18">
    <source>
        <dbReference type="EMBL" id="OQQ89724.1"/>
    </source>
</evidence>
<evidence type="ECO:0000313" key="22">
    <source>
        <dbReference type="Proteomes" id="UP000029488"/>
    </source>
</evidence>
<reference evidence="10 22" key="1">
    <citation type="journal article" date="2014" name="BMC Genomics">
        <title>Unusual genome complexity in Lactobacillus salivarius JCM1046.</title>
        <authorList>
            <person name="Raftis E.J."/>
            <person name="Forde B.M."/>
            <person name="Claesson M.J."/>
            <person name="O'Toole P.W."/>
        </authorList>
    </citation>
    <scope>NUCLEOTIDE SEQUENCE [LARGE SCALE GENOMIC DNA]</scope>
    <source>
        <strain evidence="10 22">JCM1046</strain>
    </source>
</reference>
<evidence type="ECO:0000313" key="11">
    <source>
        <dbReference type="EMBL" id="ARU18753.1"/>
    </source>
</evidence>
<feature type="transmembrane region" description="Helical" evidence="8">
    <location>
        <begin position="6"/>
        <end position="23"/>
    </location>
</feature>
<reference evidence="26" key="5">
    <citation type="submission" date="2017-04" db="EMBL/GenBank/DDBJ databases">
        <title>Function of individual gut microbiota members based on whole genome sequencing of pure cultures obtained from chicken caecum.</title>
        <authorList>
            <person name="Medvecky M."/>
            <person name="Cejkova D."/>
            <person name="Polansky O."/>
            <person name="Karasova D."/>
            <person name="Kubasova T."/>
            <person name="Cizek A."/>
            <person name="Rychlik I."/>
        </authorList>
    </citation>
    <scope>NUCLEOTIDE SEQUENCE [LARGE SCALE GENOMIC DNA]</scope>
    <source>
        <strain evidence="26">An84</strain>
    </source>
</reference>
<feature type="transmembrane region" description="Helical" evidence="8">
    <location>
        <begin position="51"/>
        <end position="71"/>
    </location>
</feature>
<proteinExistence type="inferred from homology"/>
<dbReference type="EMBL" id="LXZO01000075">
    <property type="protein sequence ID" value="PAY47916.1"/>
    <property type="molecule type" value="Genomic_DNA"/>
</dbReference>
<dbReference type="EMBL" id="DYVK01000066">
    <property type="protein sequence ID" value="HJG15919.1"/>
    <property type="molecule type" value="Genomic_DNA"/>
</dbReference>
<reference evidence="20 27" key="2">
    <citation type="submission" date="2016-05" db="EMBL/GenBank/DDBJ databases">
        <authorList>
            <person name="Lee J.-Y."/>
            <person name="Kim E.B."/>
            <person name="Choi Y.-J."/>
        </authorList>
    </citation>
    <scope>NUCLEOTIDE SEQUENCE [LARGE SCALE GENOMIC DNA]</scope>
    <source>
        <strain evidence="20 27">KLA006</strain>
    </source>
</reference>
<dbReference type="EMBL" id="WKKZ01000052">
    <property type="protein sequence ID" value="MSE04764.1"/>
    <property type="molecule type" value="Genomic_DNA"/>
</dbReference>
<evidence type="ECO:0000256" key="4">
    <source>
        <dbReference type="ARBA" id="ARBA00022692"/>
    </source>
</evidence>
<dbReference type="Proteomes" id="UP000467635">
    <property type="component" value="Unassembled WGS sequence"/>
</dbReference>
<keyword evidence="2" id="KW-1003">Cell membrane</keyword>
<dbReference type="EMBL" id="NBEF01000025">
    <property type="protein sequence ID" value="OQQ89724.1"/>
    <property type="molecule type" value="Genomic_DNA"/>
</dbReference>
<comment type="subcellular location">
    <subcellularLocation>
        <location evidence="1">Cell membrane</location>
        <topology evidence="1">Multi-pass membrane protein</topology>
    </subcellularLocation>
</comment>
<feature type="transmembrane region" description="Helical" evidence="8">
    <location>
        <begin position="119"/>
        <end position="139"/>
    </location>
</feature>
<dbReference type="EMBL" id="CP007646">
    <property type="protein sequence ID" value="AIR11178.1"/>
    <property type="molecule type" value="Genomic_DNA"/>
</dbReference>
<dbReference type="RefSeq" id="WP_004564160.1">
    <property type="nucleotide sequence ID" value="NZ_CP007646.1"/>
</dbReference>
<dbReference type="GO" id="GO:0005886">
    <property type="term" value="C:plasma membrane"/>
    <property type="evidence" value="ECO:0007669"/>
    <property type="project" value="UniProtKB-SubCell"/>
</dbReference>
<evidence type="ECO:0000313" key="12">
    <source>
        <dbReference type="EMBL" id="HJG15919.1"/>
    </source>
</evidence>
<evidence type="ECO:0000313" key="17">
    <source>
        <dbReference type="EMBL" id="OQQ82852.1"/>
    </source>
</evidence>
<reference evidence="21" key="11">
    <citation type="submission" date="2023-04" db="EMBL/GenBank/DDBJ databases">
        <title>Four porcine-derived lactic acid bacteria strains analyses and their evaluation as potential probiotics based on genomics.</title>
        <authorList>
            <person name="Niu D."/>
        </authorList>
    </citation>
    <scope>NUCLEOTIDE SEQUENCE</scope>
    <source>
        <strain evidence="21">ZSA5</strain>
    </source>
</reference>
<dbReference type="Proteomes" id="UP000195378">
    <property type="component" value="Chromosome"/>
</dbReference>
<reference evidence="12" key="9">
    <citation type="submission" date="2021-09" db="EMBL/GenBank/DDBJ databases">
        <authorList>
            <person name="Gilroy R."/>
        </authorList>
    </citation>
    <scope>NUCLEOTIDE SEQUENCE</scope>
    <source>
        <strain evidence="12">CHK189-29639</strain>
    </source>
</reference>
<dbReference type="Proteomes" id="UP001231316">
    <property type="component" value="Chromosome"/>
</dbReference>
<evidence type="ECO:0000313" key="23">
    <source>
        <dbReference type="Proteomes" id="UP000192575"/>
    </source>
</evidence>
<dbReference type="KEGG" id="lsj:LSJ_1528c"/>
<dbReference type="Proteomes" id="UP000192638">
    <property type="component" value="Unassembled WGS sequence"/>
</dbReference>
<dbReference type="EMBL" id="NFHF01000001">
    <property type="protein sequence ID" value="OUN19684.1"/>
    <property type="molecule type" value="Genomic_DNA"/>
</dbReference>
<dbReference type="AlphaFoldDB" id="A0A089QH43"/>
<dbReference type="Proteomes" id="UP000029488">
    <property type="component" value="Chromosome"/>
</dbReference>
<accession>A0A089QH43</accession>
<reference evidence="13" key="10">
    <citation type="submission" date="2023-02" db="EMBL/GenBank/DDBJ databases">
        <title>Draft Whole-Genome Sequences of competitive exclusion Lactobacillus salivarius strains for Poultry.</title>
        <authorList>
            <person name="Ma L.M."/>
            <person name="Lopez-Guerra N."/>
            <person name="Zhang G."/>
        </authorList>
    </citation>
    <scope>NUCLEOTIDE SEQUENCE</scope>
    <source>
        <strain evidence="13">Salm-9</strain>
    </source>
</reference>
<dbReference type="Proteomes" id="UP001213566">
    <property type="component" value="Unassembled WGS sequence"/>
</dbReference>
<dbReference type="EMBL" id="CP123971">
    <property type="protein sequence ID" value="WII28315.1"/>
    <property type="molecule type" value="Genomic_DNA"/>
</dbReference>
<dbReference type="Proteomes" id="UP000218139">
    <property type="component" value="Unassembled WGS sequence"/>
</dbReference>
<evidence type="ECO:0000256" key="2">
    <source>
        <dbReference type="ARBA" id="ARBA00022475"/>
    </source>
</evidence>
<dbReference type="EMBL" id="CP020858">
    <property type="protein sequence ID" value="ARU18753.1"/>
    <property type="molecule type" value="Genomic_DNA"/>
</dbReference>
<dbReference type="EMBL" id="JAUIQT010000001">
    <property type="protein sequence ID" value="MDN4832889.1"/>
    <property type="molecule type" value="Genomic_DNA"/>
</dbReference>
<evidence type="ECO:0000313" key="10">
    <source>
        <dbReference type="EMBL" id="AIR11178.1"/>
    </source>
</evidence>
<protein>
    <submittedName>
        <fullName evidence="10">Putative membrane spanning protein</fullName>
    </submittedName>
    <submittedName>
        <fullName evidence="12 15">Threonine/serine exporter</fullName>
    </submittedName>
</protein>
<dbReference type="PANTHER" id="PTHR34390">
    <property type="entry name" value="UPF0442 PROTEIN YJJB-RELATED"/>
    <property type="match status" value="1"/>
</dbReference>
<dbReference type="InterPro" id="IPR050539">
    <property type="entry name" value="ThrE_Dicarb/AminoAcid_Exp"/>
</dbReference>
<keyword evidence="5 8" id="KW-1133">Transmembrane helix</keyword>
<dbReference type="Proteomes" id="UP000196255">
    <property type="component" value="Unassembled WGS sequence"/>
</dbReference>
<evidence type="ECO:0000313" key="25">
    <source>
        <dbReference type="Proteomes" id="UP000195378"/>
    </source>
</evidence>
<evidence type="ECO:0000259" key="9">
    <source>
        <dbReference type="Pfam" id="PF12821"/>
    </source>
</evidence>
<reference evidence="14" key="12">
    <citation type="submission" date="2023-07" db="EMBL/GenBank/DDBJ databases">
        <title>Complete genome sequence of Ligilactobacillus salivarius SRCM217594 isolated from Gallus gallus domesticus feces.</title>
        <authorList>
            <person name="Yang H.-G."/>
            <person name="Ryu M.-S."/>
            <person name="Ha G.-S."/>
            <person name="Yang H.-J."/>
            <person name="Jeong D.-Y."/>
        </authorList>
    </citation>
    <scope>NUCLEOTIDE SEQUENCE</scope>
    <source>
        <strain evidence="14">SRCM217594</strain>
    </source>
</reference>
<evidence type="ECO:0000313" key="20">
    <source>
        <dbReference type="EMBL" id="PAY47916.1"/>
    </source>
</evidence>
<keyword evidence="3" id="KW-0997">Cell inner membrane</keyword>
<evidence type="ECO:0000313" key="13">
    <source>
        <dbReference type="EMBL" id="MDF4186337.1"/>
    </source>
</evidence>
<reference evidence="11 25" key="4">
    <citation type="submission" date="2017-04" db="EMBL/GenBank/DDBJ databases">
        <title>Complete genome sequence of Lactobacillus salivarius ZLS006, a probiotic strain isolated from healthy piglet.</title>
        <authorList>
            <person name="Zhang D."/>
        </authorList>
    </citation>
    <scope>NUCLEOTIDE SEQUENCE [LARGE SCALE GENOMIC DNA]</scope>
    <source>
        <strain evidence="11 25">ZLS006</strain>
    </source>
</reference>
<evidence type="ECO:0000313" key="16">
    <source>
        <dbReference type="EMBL" id="MSE07921.1"/>
    </source>
</evidence>
<evidence type="ECO:0000256" key="7">
    <source>
        <dbReference type="ARBA" id="ARBA00034125"/>
    </source>
</evidence>
<dbReference type="EMBL" id="WKKX01000117">
    <property type="protein sequence ID" value="MSE07921.1"/>
    <property type="molecule type" value="Genomic_DNA"/>
</dbReference>
<organism evidence="10 22">
    <name type="scientific">Ligilactobacillus salivarius</name>
    <dbReference type="NCBI Taxonomy" id="1624"/>
    <lineage>
        <taxon>Bacteria</taxon>
        <taxon>Bacillati</taxon>
        <taxon>Bacillota</taxon>
        <taxon>Bacilli</taxon>
        <taxon>Lactobacillales</taxon>
        <taxon>Lactobacillaceae</taxon>
        <taxon>Ligilactobacillus</taxon>
    </lineage>
</organism>
<evidence type="ECO:0000313" key="24">
    <source>
        <dbReference type="Proteomes" id="UP000192638"/>
    </source>
</evidence>
<evidence type="ECO:0000313" key="21">
    <source>
        <dbReference type="EMBL" id="WII28315.1"/>
    </source>
</evidence>
<feature type="transmembrane region" description="Helical" evidence="8">
    <location>
        <begin position="28"/>
        <end position="45"/>
    </location>
</feature>
<reference evidence="12" key="8">
    <citation type="journal article" date="2021" name="PeerJ">
        <title>Extensive microbial diversity within the chicken gut microbiome revealed by metagenomics and culture.</title>
        <authorList>
            <person name="Gilroy R."/>
            <person name="Ravi A."/>
            <person name="Getino M."/>
            <person name="Pursley I."/>
            <person name="Horton D.L."/>
            <person name="Alikhan N.F."/>
            <person name="Baker D."/>
            <person name="Gharbi K."/>
            <person name="Hall N."/>
            <person name="Watson M."/>
            <person name="Adriaenssens E.M."/>
            <person name="Foster-Nyarko E."/>
            <person name="Jarju S."/>
            <person name="Secka A."/>
            <person name="Antonio M."/>
            <person name="Oren A."/>
            <person name="Chaudhuri R.R."/>
            <person name="La Ragione R."/>
            <person name="Hildebrand F."/>
            <person name="Pallen M.J."/>
        </authorList>
    </citation>
    <scope>NUCLEOTIDE SEQUENCE</scope>
    <source>
        <strain evidence="12">CHK189-29639</strain>
    </source>
</reference>
<sequence length="147" mass="16014">MNLLINILFSYLSSVGFGVLLNIPRKALNGCGIIGVLGWMVYLFIKHLDLGNMLANLLAAFAIGVTAIIFARVKKMPMILFNIPSLVPLVPGGQSYRAIRYFALGNNSLAIEYLVQVGMIAGAIAMGFFLAELVGQVYFKIRTVKES</sequence>
<dbReference type="EMBL" id="JARKHV010000003">
    <property type="protein sequence ID" value="MDF4186337.1"/>
    <property type="molecule type" value="Genomic_DNA"/>
</dbReference>
<evidence type="ECO:0000313" key="26">
    <source>
        <dbReference type="Proteomes" id="UP000196255"/>
    </source>
</evidence>
<dbReference type="Proteomes" id="UP000192575">
    <property type="component" value="Unassembled WGS sequence"/>
</dbReference>
<name>A0A089QH43_9LACO</name>
<comment type="similarity">
    <text evidence="7">Belongs to the ThrE exporter (TC 2.A.79) family.</text>
</comment>
<evidence type="ECO:0000313" key="29">
    <source>
        <dbReference type="Proteomes" id="UP000467635"/>
    </source>
</evidence>
<feature type="transmembrane region" description="Helical" evidence="8">
    <location>
        <begin position="78"/>
        <end position="99"/>
    </location>
</feature>
<gene>
    <name evidence="20" type="ORF">A8C52_05270</name>
    <name evidence="19" type="ORF">B5G36_00325</name>
    <name evidence="18" type="ORF">B6U56_07725</name>
    <name evidence="17" type="ORF">B6U60_07330</name>
    <name evidence="11" type="ORF">B7R82_01495</name>
    <name evidence="16" type="ORF">GKC33_04075</name>
    <name evidence="15" type="ORF">GKC34_02615</name>
    <name evidence="12" type="ORF">K8V06_07275</name>
    <name evidence="10" type="ORF">LSJ_1528c</name>
    <name evidence="13" type="ORF">PV940_04700</name>
    <name evidence="21" type="ORF">QFE45_08040</name>
    <name evidence="14" type="ORF">QYC35_01335</name>
</gene>
<evidence type="ECO:0000256" key="3">
    <source>
        <dbReference type="ARBA" id="ARBA00022519"/>
    </source>
</evidence>
<evidence type="ECO:0000313" key="14">
    <source>
        <dbReference type="EMBL" id="MDN4832889.1"/>
    </source>
</evidence>
<keyword evidence="6 8" id="KW-0472">Membrane</keyword>
<evidence type="ECO:0000256" key="8">
    <source>
        <dbReference type="SAM" id="Phobius"/>
    </source>
</evidence>
<reference evidence="19" key="6">
    <citation type="journal article" date="2018" name="BMC Genomics">
        <title>Whole genome sequencing and function prediction of 133 gut anaerobes isolated from chicken caecum in pure cultures.</title>
        <authorList>
            <person name="Medvecky M."/>
            <person name="Cejkova D."/>
            <person name="Polansky O."/>
            <person name="Karasova D."/>
            <person name="Kubasova T."/>
            <person name="Cizek A."/>
            <person name="Rychlik I."/>
        </authorList>
    </citation>
    <scope>NUCLEOTIDE SEQUENCE</scope>
    <source>
        <strain evidence="19">An84</strain>
    </source>
</reference>
<feature type="domain" description="Threonine/Serine exporter ThrE" evidence="9">
    <location>
        <begin position="6"/>
        <end position="134"/>
    </location>
</feature>
<reference evidence="23 24" key="3">
    <citation type="submission" date="2017-03" db="EMBL/GenBank/DDBJ databases">
        <title>Phylogenomics and comparative genomics of Lactobacillus salivarius, a mammalian gut commensal.</title>
        <authorList>
            <person name="Harris H.M."/>
        </authorList>
    </citation>
    <scope>NUCLEOTIDE SEQUENCE [LARGE SCALE GENOMIC DNA]</scope>
    <source>
        <strain evidence="18 23">JCM 1047</strain>
        <strain evidence="17 24">LMG 14477</strain>
    </source>
</reference>
<evidence type="ECO:0000313" key="27">
    <source>
        <dbReference type="Proteomes" id="UP000218139"/>
    </source>
</evidence>